<evidence type="ECO:0000256" key="1">
    <source>
        <dbReference type="SAM" id="MobiDB-lite"/>
    </source>
</evidence>
<keyword evidence="2" id="KW-0812">Transmembrane</keyword>
<dbReference type="EMBL" id="JABSTR010000010">
    <property type="protein sequence ID" value="KAH9380305.1"/>
    <property type="molecule type" value="Genomic_DNA"/>
</dbReference>
<protein>
    <recommendedName>
        <fullName evidence="5">Transmembrane protein</fullName>
    </recommendedName>
</protein>
<sequence>MHGVRPTPPSPGTFPSNLSNLYFASRCLLQHFEFSRCCAHLPSRGRQSQTELRELGKIIKRLFGSDPGQETPAIFSVASVWAVCENKQRLEATAARRHYRPPDILGTDANTAREHRKRRRRDQFARAGVISDQAGPRMSFESPRFPEPPDEGGGLGDSAADDDDDPLASSECGDDVGPGCFPRPPEFSVPPPPLPPNLCSSVVGGRRGVGSSSSSSSGANAVAPDELQFCEVRPIGAELTTPSAFPSLPVIAVCSSVVLVAVLVASFLLWNAEARITPRAVIKAGNQAALRDASRRGGEGRTKVSNSGEEIIIRGYNKNAERRRLLQESVVATRQAASNRKLAQMAREQFWFLIELRLRGGYEAGQEGSGEQRMGTGS</sequence>
<keyword evidence="2" id="KW-1133">Transmembrane helix</keyword>
<evidence type="ECO:0000256" key="2">
    <source>
        <dbReference type="SAM" id="Phobius"/>
    </source>
</evidence>
<accession>A0A9J6GZT9</accession>
<feature type="region of interest" description="Disordered" evidence="1">
    <location>
        <begin position="101"/>
        <end position="220"/>
    </location>
</feature>
<reference evidence="3 4" key="1">
    <citation type="journal article" date="2020" name="Cell">
        <title>Large-Scale Comparative Analyses of Tick Genomes Elucidate Their Genetic Diversity and Vector Capacities.</title>
        <authorList>
            <consortium name="Tick Genome and Microbiome Consortium (TIGMIC)"/>
            <person name="Jia N."/>
            <person name="Wang J."/>
            <person name="Shi W."/>
            <person name="Du L."/>
            <person name="Sun Y."/>
            <person name="Zhan W."/>
            <person name="Jiang J.F."/>
            <person name="Wang Q."/>
            <person name="Zhang B."/>
            <person name="Ji P."/>
            <person name="Bell-Sakyi L."/>
            <person name="Cui X.M."/>
            <person name="Yuan T.T."/>
            <person name="Jiang B.G."/>
            <person name="Yang W.F."/>
            <person name="Lam T.T."/>
            <person name="Chang Q.C."/>
            <person name="Ding S.J."/>
            <person name="Wang X.J."/>
            <person name="Zhu J.G."/>
            <person name="Ruan X.D."/>
            <person name="Zhao L."/>
            <person name="Wei J.T."/>
            <person name="Ye R.Z."/>
            <person name="Que T.C."/>
            <person name="Du C.H."/>
            <person name="Zhou Y.H."/>
            <person name="Cheng J.X."/>
            <person name="Dai P.F."/>
            <person name="Guo W.B."/>
            <person name="Han X.H."/>
            <person name="Huang E.J."/>
            <person name="Li L.F."/>
            <person name="Wei W."/>
            <person name="Gao Y.C."/>
            <person name="Liu J.Z."/>
            <person name="Shao H.Z."/>
            <person name="Wang X."/>
            <person name="Wang C.C."/>
            <person name="Yang T.C."/>
            <person name="Huo Q.B."/>
            <person name="Li W."/>
            <person name="Chen H.Y."/>
            <person name="Chen S.E."/>
            <person name="Zhou L.G."/>
            <person name="Ni X.B."/>
            <person name="Tian J.H."/>
            <person name="Sheng Y."/>
            <person name="Liu T."/>
            <person name="Pan Y.S."/>
            <person name="Xia L.Y."/>
            <person name="Li J."/>
            <person name="Zhao F."/>
            <person name="Cao W.C."/>
        </authorList>
    </citation>
    <scope>NUCLEOTIDE SEQUENCE [LARGE SCALE GENOMIC DNA]</scope>
    <source>
        <strain evidence="3">HaeL-2018</strain>
    </source>
</reference>
<name>A0A9J6GZT9_HAELO</name>
<keyword evidence="4" id="KW-1185">Reference proteome</keyword>
<comment type="caution">
    <text evidence="3">The sequence shown here is derived from an EMBL/GenBank/DDBJ whole genome shotgun (WGS) entry which is preliminary data.</text>
</comment>
<feature type="compositionally biased region" description="Low complexity" evidence="1">
    <location>
        <begin position="200"/>
        <end position="218"/>
    </location>
</feature>
<dbReference type="OrthoDB" id="6503950at2759"/>
<keyword evidence="2" id="KW-0472">Membrane</keyword>
<dbReference type="Proteomes" id="UP000821853">
    <property type="component" value="Chromosome 8"/>
</dbReference>
<proteinExistence type="predicted"/>
<dbReference type="AlphaFoldDB" id="A0A9J6GZT9"/>
<feature type="compositionally biased region" description="Pro residues" evidence="1">
    <location>
        <begin position="181"/>
        <end position="196"/>
    </location>
</feature>
<dbReference type="VEuPathDB" id="VectorBase:HLOH_055820"/>
<evidence type="ECO:0008006" key="5">
    <source>
        <dbReference type="Google" id="ProtNLM"/>
    </source>
</evidence>
<gene>
    <name evidence="3" type="ORF">HPB48_021585</name>
</gene>
<evidence type="ECO:0000313" key="4">
    <source>
        <dbReference type="Proteomes" id="UP000821853"/>
    </source>
</evidence>
<feature type="transmembrane region" description="Helical" evidence="2">
    <location>
        <begin position="248"/>
        <end position="270"/>
    </location>
</feature>
<organism evidence="3 4">
    <name type="scientific">Haemaphysalis longicornis</name>
    <name type="common">Bush tick</name>
    <dbReference type="NCBI Taxonomy" id="44386"/>
    <lineage>
        <taxon>Eukaryota</taxon>
        <taxon>Metazoa</taxon>
        <taxon>Ecdysozoa</taxon>
        <taxon>Arthropoda</taxon>
        <taxon>Chelicerata</taxon>
        <taxon>Arachnida</taxon>
        <taxon>Acari</taxon>
        <taxon>Parasitiformes</taxon>
        <taxon>Ixodida</taxon>
        <taxon>Ixodoidea</taxon>
        <taxon>Ixodidae</taxon>
        <taxon>Haemaphysalinae</taxon>
        <taxon>Haemaphysalis</taxon>
    </lineage>
</organism>
<evidence type="ECO:0000313" key="3">
    <source>
        <dbReference type="EMBL" id="KAH9380305.1"/>
    </source>
</evidence>